<reference evidence="2" key="1">
    <citation type="submission" date="2020-08" db="EMBL/GenBank/DDBJ databases">
        <title>Multicomponent nature underlies the extraordinary mechanical properties of spider dragline silk.</title>
        <authorList>
            <person name="Kono N."/>
            <person name="Nakamura H."/>
            <person name="Mori M."/>
            <person name="Yoshida Y."/>
            <person name="Ohtoshi R."/>
            <person name="Malay A.D."/>
            <person name="Moran D.A.P."/>
            <person name="Tomita M."/>
            <person name="Numata K."/>
            <person name="Arakawa K."/>
        </authorList>
    </citation>
    <scope>NUCLEOTIDE SEQUENCE</scope>
</reference>
<protein>
    <submittedName>
        <fullName evidence="2">Uncharacterized protein</fullName>
    </submittedName>
</protein>
<evidence type="ECO:0000313" key="2">
    <source>
        <dbReference type="EMBL" id="GFY18614.1"/>
    </source>
</evidence>
<gene>
    <name evidence="2" type="ORF">TNCV_2398391</name>
</gene>
<evidence type="ECO:0000256" key="1">
    <source>
        <dbReference type="SAM" id="MobiDB-lite"/>
    </source>
</evidence>
<name>A0A8X6SRG1_TRICX</name>
<sequence>MSGEWRASSSPVLDEDYGSKRQGLPPILFIRLLSDLAHAQLGSHYSLHPLLDNRTKRGQRELCRGGGGGRVGWSAPIGASQVNKGDGPLRFM</sequence>
<dbReference type="EMBL" id="BMAU01021349">
    <property type="protein sequence ID" value="GFY18614.1"/>
    <property type="molecule type" value="Genomic_DNA"/>
</dbReference>
<proteinExistence type="predicted"/>
<dbReference type="Proteomes" id="UP000887159">
    <property type="component" value="Unassembled WGS sequence"/>
</dbReference>
<accession>A0A8X6SRG1</accession>
<keyword evidence="3" id="KW-1185">Reference proteome</keyword>
<feature type="region of interest" description="Disordered" evidence="1">
    <location>
        <begin position="1"/>
        <end position="20"/>
    </location>
</feature>
<evidence type="ECO:0000313" key="3">
    <source>
        <dbReference type="Proteomes" id="UP000887159"/>
    </source>
</evidence>
<comment type="caution">
    <text evidence="2">The sequence shown here is derived from an EMBL/GenBank/DDBJ whole genome shotgun (WGS) entry which is preliminary data.</text>
</comment>
<organism evidence="2 3">
    <name type="scientific">Trichonephila clavipes</name>
    <name type="common">Golden silk orbweaver</name>
    <name type="synonym">Nephila clavipes</name>
    <dbReference type="NCBI Taxonomy" id="2585209"/>
    <lineage>
        <taxon>Eukaryota</taxon>
        <taxon>Metazoa</taxon>
        <taxon>Ecdysozoa</taxon>
        <taxon>Arthropoda</taxon>
        <taxon>Chelicerata</taxon>
        <taxon>Arachnida</taxon>
        <taxon>Araneae</taxon>
        <taxon>Araneomorphae</taxon>
        <taxon>Entelegynae</taxon>
        <taxon>Araneoidea</taxon>
        <taxon>Nephilidae</taxon>
        <taxon>Trichonephila</taxon>
    </lineage>
</organism>
<dbReference type="AlphaFoldDB" id="A0A8X6SRG1"/>